<dbReference type="GO" id="GO:0004553">
    <property type="term" value="F:hydrolase activity, hydrolyzing O-glycosyl compounds"/>
    <property type="evidence" value="ECO:0007669"/>
    <property type="project" value="InterPro"/>
</dbReference>
<dbReference type="GO" id="GO:0005975">
    <property type="term" value="P:carbohydrate metabolic process"/>
    <property type="evidence" value="ECO:0007669"/>
    <property type="project" value="InterPro"/>
</dbReference>
<sequence length="290" mass="33726">MVQPISAVSGEKWELQENRSDEFNDTEVDYKKWQKNPTHVQTWTWDNKNNAVEGDGIVKLIARFDDEGADRRFFDSCTKESTPDYDLFFTSAILKSHKTGTYGYYEARIKGAPLFPGVSPAFWMYSSIDDSLVEEGAVRYSEVDVVELTQRGNRVEGNERITDHNLHAITSNGKPGNRGRNWMRPNNPKYYESQRNEYHAPFDPRIDFHVYGCEVNKEEIVWYVDGVEVGRKTNKFWHRPMNVALSLGIRNPYTIFKCNGFAVPPKLTKEEQKKFPVAMEVDYVRVWKKE</sequence>
<feature type="domain" description="GH16" evidence="2">
    <location>
        <begin position="11"/>
        <end position="290"/>
    </location>
</feature>
<evidence type="ECO:0000256" key="1">
    <source>
        <dbReference type="ARBA" id="ARBA00006865"/>
    </source>
</evidence>
<dbReference type="PANTHER" id="PTHR10963:SF55">
    <property type="entry name" value="GLYCOSIDE HYDROLASE FAMILY 16 PROTEIN"/>
    <property type="match status" value="1"/>
</dbReference>
<dbReference type="EMBL" id="VRKQ01000010">
    <property type="protein sequence ID" value="TXG37516.1"/>
    <property type="molecule type" value="Genomic_DNA"/>
</dbReference>
<keyword evidence="4" id="KW-1185">Reference proteome</keyword>
<proteinExistence type="inferred from homology"/>
<protein>
    <submittedName>
        <fullName evidence="3">Family 16 glycosylhydrolase</fullName>
    </submittedName>
</protein>
<dbReference type="PANTHER" id="PTHR10963">
    <property type="entry name" value="GLYCOSYL HYDROLASE-RELATED"/>
    <property type="match status" value="1"/>
</dbReference>
<keyword evidence="3" id="KW-0378">Hydrolase</keyword>
<evidence type="ECO:0000313" key="4">
    <source>
        <dbReference type="Proteomes" id="UP000321080"/>
    </source>
</evidence>
<dbReference type="InterPro" id="IPR000757">
    <property type="entry name" value="Beta-glucanase-like"/>
</dbReference>
<dbReference type="Pfam" id="PF00722">
    <property type="entry name" value="Glyco_hydro_16"/>
    <property type="match status" value="1"/>
</dbReference>
<dbReference type="PROSITE" id="PS51762">
    <property type="entry name" value="GH16_2"/>
    <property type="match status" value="1"/>
</dbReference>
<dbReference type="InterPro" id="IPR050546">
    <property type="entry name" value="Glycosyl_Hydrlase_16"/>
</dbReference>
<name>A0A5C7GIX9_9FLAO</name>
<dbReference type="Gene3D" id="2.60.120.200">
    <property type="match status" value="1"/>
</dbReference>
<dbReference type="InterPro" id="IPR013320">
    <property type="entry name" value="ConA-like_dom_sf"/>
</dbReference>
<comment type="similarity">
    <text evidence="1">Belongs to the glycosyl hydrolase 16 family.</text>
</comment>
<comment type="caution">
    <text evidence="3">The sequence shown here is derived from an EMBL/GenBank/DDBJ whole genome shotgun (WGS) entry which is preliminary data.</text>
</comment>
<dbReference type="AlphaFoldDB" id="A0A5C7GIX9"/>
<dbReference type="SUPFAM" id="SSF49899">
    <property type="entry name" value="Concanavalin A-like lectins/glucanases"/>
    <property type="match status" value="1"/>
</dbReference>
<dbReference type="Proteomes" id="UP000321080">
    <property type="component" value="Unassembled WGS sequence"/>
</dbReference>
<evidence type="ECO:0000313" key="3">
    <source>
        <dbReference type="EMBL" id="TXG37516.1"/>
    </source>
</evidence>
<organism evidence="3 4">
    <name type="scientific">Seonamhaeicola maritimus</name>
    <dbReference type="NCBI Taxonomy" id="2591822"/>
    <lineage>
        <taxon>Bacteria</taxon>
        <taxon>Pseudomonadati</taxon>
        <taxon>Bacteroidota</taxon>
        <taxon>Flavobacteriia</taxon>
        <taxon>Flavobacteriales</taxon>
        <taxon>Flavobacteriaceae</taxon>
    </lineage>
</organism>
<dbReference type="OrthoDB" id="973752at2"/>
<gene>
    <name evidence="3" type="ORF">FUA22_08195</name>
</gene>
<evidence type="ECO:0000259" key="2">
    <source>
        <dbReference type="PROSITE" id="PS51762"/>
    </source>
</evidence>
<accession>A0A5C7GIX9</accession>
<reference evidence="3 4" key="1">
    <citation type="submission" date="2019-08" db="EMBL/GenBank/DDBJ databases">
        <title>Seonamhaeicola sediminis sp. nov., isolated from marine sediment.</title>
        <authorList>
            <person name="Cao W.R."/>
        </authorList>
    </citation>
    <scope>NUCLEOTIDE SEQUENCE [LARGE SCALE GENOMIC DNA]</scope>
    <source>
        <strain evidence="3 4">1505</strain>
    </source>
</reference>